<evidence type="ECO:0000313" key="1">
    <source>
        <dbReference type="EMBL" id="OAT59388.1"/>
    </source>
</evidence>
<accession>A0AA91EHA7</accession>
<keyword evidence="2" id="KW-1185">Reference proteome</keyword>
<protein>
    <recommendedName>
        <fullName evidence="3">FlgN family flagellar biosynthesis protein</fullName>
    </recommendedName>
</protein>
<sequence length="122" mass="13565">MSQLGRPQINPVSLQIISDTKSRLLSTLGYYDEIRTKEERRLGLVAPYEGHAAFSRTWKSIIERVASSNALNEHIATLLNMHLKKNNDLKKMMNQVGGISATYGQDGTSRDAASGKIYNISI</sequence>
<comment type="caution">
    <text evidence="1">The sequence shown here is derived from an EMBL/GenBank/DDBJ whole genome shotgun (WGS) entry which is preliminary data.</text>
</comment>
<organism evidence="1 2">
    <name type="scientific">Obesumbacterium proteus ATCC 12841</name>
    <dbReference type="NCBI Taxonomy" id="1354268"/>
    <lineage>
        <taxon>Bacteria</taxon>
        <taxon>Pseudomonadati</taxon>
        <taxon>Pseudomonadota</taxon>
        <taxon>Gammaproteobacteria</taxon>
        <taxon>Enterobacterales</taxon>
        <taxon>Hafniaceae</taxon>
        <taxon>Obesumbacterium</taxon>
    </lineage>
</organism>
<reference evidence="1 2" key="1">
    <citation type="submission" date="2016-04" db="EMBL/GenBank/DDBJ databases">
        <title>ATOL: Assembling a taxonomically balanced genome-scale reconstruction of the evolutionary history of the Enterobacteriaceae.</title>
        <authorList>
            <person name="Plunkett G.III."/>
            <person name="Neeno-Eckwall E.C."/>
            <person name="Glasner J.D."/>
            <person name="Perna N.T."/>
        </authorList>
    </citation>
    <scope>NUCLEOTIDE SEQUENCE [LARGE SCALE GENOMIC DNA]</scope>
    <source>
        <strain evidence="1 2">ATCC 12841</strain>
    </source>
</reference>
<name>A0AA91EHA7_9GAMM</name>
<dbReference type="EMBL" id="LXEX01000028">
    <property type="protein sequence ID" value="OAT59388.1"/>
    <property type="molecule type" value="Genomic_DNA"/>
</dbReference>
<dbReference type="GO" id="GO:0044780">
    <property type="term" value="P:bacterial-type flagellum assembly"/>
    <property type="evidence" value="ECO:0007669"/>
    <property type="project" value="InterPro"/>
</dbReference>
<evidence type="ECO:0008006" key="3">
    <source>
        <dbReference type="Google" id="ProtNLM"/>
    </source>
</evidence>
<dbReference type="Proteomes" id="UP000078431">
    <property type="component" value="Unassembled WGS sequence"/>
</dbReference>
<dbReference type="SUPFAM" id="SSF140566">
    <property type="entry name" value="FlgN-like"/>
    <property type="match status" value="1"/>
</dbReference>
<proteinExistence type="predicted"/>
<dbReference type="AlphaFoldDB" id="A0AA91EHA7"/>
<evidence type="ECO:0000313" key="2">
    <source>
        <dbReference type="Proteomes" id="UP000078431"/>
    </source>
</evidence>
<gene>
    <name evidence="1" type="ORF">M993_01941</name>
</gene>
<dbReference type="InterPro" id="IPR036679">
    <property type="entry name" value="FlgN-like_sf"/>
</dbReference>